<name>A0A543B101_9ACTN</name>
<proteinExistence type="predicted"/>
<evidence type="ECO:0000313" key="1">
    <source>
        <dbReference type="EMBL" id="TQL78511.1"/>
    </source>
</evidence>
<sequence>MAAYTVRIERWDSQDWRVQTPDTEIEDDERTSSEIAAEIALLETVADGHRWRVRVWRGTSTDTRPDAEEHIQRSP</sequence>
<organism evidence="1 2">
    <name type="scientific">Stackebrandtia endophytica</name>
    <dbReference type="NCBI Taxonomy" id="1496996"/>
    <lineage>
        <taxon>Bacteria</taxon>
        <taxon>Bacillati</taxon>
        <taxon>Actinomycetota</taxon>
        <taxon>Actinomycetes</taxon>
        <taxon>Glycomycetales</taxon>
        <taxon>Glycomycetaceae</taxon>
        <taxon>Stackebrandtia</taxon>
    </lineage>
</organism>
<dbReference type="OrthoDB" id="5197437at2"/>
<dbReference type="Proteomes" id="UP000317043">
    <property type="component" value="Unassembled WGS sequence"/>
</dbReference>
<gene>
    <name evidence="1" type="ORF">FB566_4099</name>
</gene>
<evidence type="ECO:0000313" key="2">
    <source>
        <dbReference type="Proteomes" id="UP000317043"/>
    </source>
</evidence>
<dbReference type="RefSeq" id="WP_142043050.1">
    <property type="nucleotide sequence ID" value="NZ_JBHTGS010000003.1"/>
</dbReference>
<keyword evidence="2" id="KW-1185">Reference proteome</keyword>
<protein>
    <submittedName>
        <fullName evidence="1">Uncharacterized protein</fullName>
    </submittedName>
</protein>
<dbReference type="AlphaFoldDB" id="A0A543B101"/>
<reference evidence="1 2" key="1">
    <citation type="submission" date="2019-06" db="EMBL/GenBank/DDBJ databases">
        <title>Sequencing the genomes of 1000 actinobacteria strains.</title>
        <authorList>
            <person name="Klenk H.-P."/>
        </authorList>
    </citation>
    <scope>NUCLEOTIDE SEQUENCE [LARGE SCALE GENOMIC DNA]</scope>
    <source>
        <strain evidence="1 2">DSM 45928</strain>
    </source>
</reference>
<comment type="caution">
    <text evidence="1">The sequence shown here is derived from an EMBL/GenBank/DDBJ whole genome shotgun (WGS) entry which is preliminary data.</text>
</comment>
<dbReference type="InParanoid" id="A0A543B101"/>
<accession>A0A543B101</accession>
<dbReference type="EMBL" id="VFOW01000001">
    <property type="protein sequence ID" value="TQL78511.1"/>
    <property type="molecule type" value="Genomic_DNA"/>
</dbReference>